<dbReference type="SUPFAM" id="SSF82153">
    <property type="entry name" value="FAS1 domain"/>
    <property type="match status" value="2"/>
</dbReference>
<dbReference type="FunFam" id="2.30.180.10:FF:000103">
    <property type="match status" value="1"/>
</dbReference>
<proteinExistence type="predicted"/>
<feature type="domain" description="FAS1" evidence="1">
    <location>
        <begin position="131"/>
        <end position="266"/>
    </location>
</feature>
<dbReference type="Proteomes" id="UP000838412">
    <property type="component" value="Chromosome 11"/>
</dbReference>
<dbReference type="PANTHER" id="PTHR10900:SF124">
    <property type="entry name" value="FI05614P"/>
    <property type="match status" value="1"/>
</dbReference>
<evidence type="ECO:0000259" key="1">
    <source>
        <dbReference type="PROSITE" id="PS50213"/>
    </source>
</evidence>
<dbReference type="InterPro" id="IPR036378">
    <property type="entry name" value="FAS1_dom_sf"/>
</dbReference>
<dbReference type="PANTHER" id="PTHR10900">
    <property type="entry name" value="PERIOSTIN-RELATED"/>
    <property type="match status" value="1"/>
</dbReference>
<accession>A0A8J9W4F6</accession>
<dbReference type="FunFam" id="2.30.180.10:FF:000032">
    <property type="entry name" value="Fasciclin domain-containing protein, putative"/>
    <property type="match status" value="1"/>
</dbReference>
<dbReference type="EMBL" id="OV696696">
    <property type="protein sequence ID" value="CAH1239678.1"/>
    <property type="molecule type" value="Genomic_DNA"/>
</dbReference>
<feature type="domain" description="FAS1" evidence="1">
    <location>
        <begin position="1"/>
        <end position="126"/>
    </location>
</feature>
<dbReference type="GO" id="GO:0007155">
    <property type="term" value="P:cell adhesion"/>
    <property type="evidence" value="ECO:0007669"/>
    <property type="project" value="TreeGrafter"/>
</dbReference>
<keyword evidence="3" id="KW-1185">Reference proteome</keyword>
<dbReference type="Gene3D" id="2.30.180.10">
    <property type="entry name" value="FAS1 domain"/>
    <property type="match status" value="2"/>
</dbReference>
<dbReference type="GO" id="GO:0005615">
    <property type="term" value="C:extracellular space"/>
    <property type="evidence" value="ECO:0007669"/>
    <property type="project" value="TreeGrafter"/>
</dbReference>
<dbReference type="AlphaFoldDB" id="A0A8J9W4F6"/>
<evidence type="ECO:0000313" key="3">
    <source>
        <dbReference type="Proteomes" id="UP000838412"/>
    </source>
</evidence>
<evidence type="ECO:0000313" key="2">
    <source>
        <dbReference type="EMBL" id="CAH1239678.1"/>
    </source>
</evidence>
<dbReference type="SMART" id="SM00554">
    <property type="entry name" value="FAS1"/>
    <property type="match status" value="2"/>
</dbReference>
<gene>
    <name evidence="2" type="primary">POSTN</name>
    <name evidence="2" type="ORF">BLAG_LOCUS3908</name>
</gene>
<name>A0A8J9W4F6_BRALA</name>
<dbReference type="GO" id="GO:0031012">
    <property type="term" value="C:extracellular matrix"/>
    <property type="evidence" value="ECO:0007669"/>
    <property type="project" value="TreeGrafter"/>
</dbReference>
<dbReference type="OrthoDB" id="286301at2759"/>
<dbReference type="InterPro" id="IPR000782">
    <property type="entry name" value="FAS1_domain"/>
</dbReference>
<sequence length="268" mass="28842">MRSLGLKTMVQLLEVSGFSSALEKGDPCTVFAPTDDAFSKLPADVKKNMSDHKLFLLEVLLLHISPVEVLSTNMTNNQVLVSLLEGFGIRLNIYPSTKAITANGCLVNNADNTAGKGVVHVVDQVLYPFPAGTINSEMPYIDELSVLRDAIEKAGLGPLLSGDGPFTLFAPTDAAFAKLPNATLQYLLQNVTALERVLNYHIVNDVYYEAGLSDGESLTTLQKGKLNCHVNRTTGADTRVAVNNAKIIGLAFPTTNGLMHMVDNVLIP</sequence>
<protein>
    <submittedName>
        <fullName evidence="2">POSTN protein</fullName>
    </submittedName>
</protein>
<organism evidence="2 3">
    <name type="scientific">Branchiostoma lanceolatum</name>
    <name type="common">Common lancelet</name>
    <name type="synonym">Amphioxus lanceolatum</name>
    <dbReference type="NCBI Taxonomy" id="7740"/>
    <lineage>
        <taxon>Eukaryota</taxon>
        <taxon>Metazoa</taxon>
        <taxon>Chordata</taxon>
        <taxon>Cephalochordata</taxon>
        <taxon>Leptocardii</taxon>
        <taxon>Amphioxiformes</taxon>
        <taxon>Branchiostomatidae</taxon>
        <taxon>Branchiostoma</taxon>
    </lineage>
</organism>
<dbReference type="GO" id="GO:0050839">
    <property type="term" value="F:cell adhesion molecule binding"/>
    <property type="evidence" value="ECO:0007669"/>
    <property type="project" value="TreeGrafter"/>
</dbReference>
<dbReference type="PROSITE" id="PS50213">
    <property type="entry name" value="FAS1"/>
    <property type="match status" value="2"/>
</dbReference>
<reference evidence="2" key="1">
    <citation type="submission" date="2022-01" db="EMBL/GenBank/DDBJ databases">
        <authorList>
            <person name="Braso-Vives M."/>
        </authorList>
    </citation>
    <scope>NUCLEOTIDE SEQUENCE</scope>
</reference>
<dbReference type="InterPro" id="IPR050904">
    <property type="entry name" value="Adhesion/Biosynth-related"/>
</dbReference>
<dbReference type="GO" id="GO:0030198">
    <property type="term" value="P:extracellular matrix organization"/>
    <property type="evidence" value="ECO:0007669"/>
    <property type="project" value="TreeGrafter"/>
</dbReference>
<dbReference type="Pfam" id="PF02469">
    <property type="entry name" value="Fasciclin"/>
    <property type="match status" value="2"/>
</dbReference>